<dbReference type="Proteomes" id="UP000824469">
    <property type="component" value="Unassembled WGS sequence"/>
</dbReference>
<dbReference type="GO" id="GO:0009699">
    <property type="term" value="P:phenylpropanoid biosynthetic process"/>
    <property type="evidence" value="ECO:0007669"/>
    <property type="project" value="UniProtKB-ARBA"/>
</dbReference>
<feature type="non-terminal residue" evidence="5">
    <location>
        <position position="1"/>
    </location>
</feature>
<sequence length="162" mass="17022">MASTIILSVIGLVFLLVSSSYLVSKEEKMVIYAHDILSGPNATGIIVGGMGGISSNPLGFGTIFVIDDVLTTGPEMSSTVLGRAQGIYVNSEVKGTSLHLSFSIVFESGKYNGSTIQILGADPFYQKERELSVVGGTGMLKYARGNAILETVSLGCSCIKDM</sequence>
<accession>A0AA38GHP3</accession>
<evidence type="ECO:0000256" key="1">
    <source>
        <dbReference type="ARBA" id="ARBA00010746"/>
    </source>
</evidence>
<comment type="similarity">
    <text evidence="1 4">Belongs to the plant dirigent protein family.</text>
</comment>
<dbReference type="OMA" id="GMYVNSQ"/>
<dbReference type="AlphaFoldDB" id="A0AA38GHP3"/>
<evidence type="ECO:0000256" key="3">
    <source>
        <dbReference type="ARBA" id="ARBA00022525"/>
    </source>
</evidence>
<evidence type="ECO:0000256" key="2">
    <source>
        <dbReference type="ARBA" id="ARBA00011738"/>
    </source>
</evidence>
<proteinExistence type="inferred from homology"/>
<comment type="function">
    <text evidence="4">Dirigent proteins impart stereoselectivity on the phenoxy radical-coupling reaction, yielding optically active lignans from two molecules of coniferyl alcohol in the biosynthesis of lignans, flavonolignans, and alkaloids and thus plays a central role in plant secondary metabolism.</text>
</comment>
<comment type="subcellular location">
    <subcellularLocation>
        <location evidence="4">Secreted</location>
        <location evidence="4">Extracellular space</location>
        <location evidence="4">Apoplast</location>
    </subcellularLocation>
</comment>
<dbReference type="PANTHER" id="PTHR21495">
    <property type="entry name" value="NUCLEOPORIN-RELATED"/>
    <property type="match status" value="1"/>
</dbReference>
<gene>
    <name evidence="5" type="ORF">KI387_017905</name>
</gene>
<keyword evidence="4" id="KW-0732">Signal</keyword>
<evidence type="ECO:0000313" key="6">
    <source>
        <dbReference type="Proteomes" id="UP000824469"/>
    </source>
</evidence>
<dbReference type="Pfam" id="PF03018">
    <property type="entry name" value="Dirigent"/>
    <property type="match status" value="1"/>
</dbReference>
<dbReference type="InterPro" id="IPR044859">
    <property type="entry name" value="Allene_oxi_cyc_Dirigent"/>
</dbReference>
<feature type="signal peptide" evidence="4">
    <location>
        <begin position="1"/>
        <end position="19"/>
    </location>
</feature>
<dbReference type="Gene3D" id="2.40.480.10">
    <property type="entry name" value="Allene oxide cyclase-like"/>
    <property type="match status" value="1"/>
</dbReference>
<reference evidence="5 6" key="1">
    <citation type="journal article" date="2021" name="Nat. Plants">
        <title>The Taxus genome provides insights into paclitaxel biosynthesis.</title>
        <authorList>
            <person name="Xiong X."/>
            <person name="Gou J."/>
            <person name="Liao Q."/>
            <person name="Li Y."/>
            <person name="Zhou Q."/>
            <person name="Bi G."/>
            <person name="Li C."/>
            <person name="Du R."/>
            <person name="Wang X."/>
            <person name="Sun T."/>
            <person name="Guo L."/>
            <person name="Liang H."/>
            <person name="Lu P."/>
            <person name="Wu Y."/>
            <person name="Zhang Z."/>
            <person name="Ro D.K."/>
            <person name="Shang Y."/>
            <person name="Huang S."/>
            <person name="Yan J."/>
        </authorList>
    </citation>
    <scope>NUCLEOTIDE SEQUENCE [LARGE SCALE GENOMIC DNA]</scope>
    <source>
        <strain evidence="5">Ta-2019</strain>
    </source>
</reference>
<evidence type="ECO:0000313" key="5">
    <source>
        <dbReference type="EMBL" id="KAH9323266.1"/>
    </source>
</evidence>
<protein>
    <recommendedName>
        <fullName evidence="4">Dirigent protein</fullName>
    </recommendedName>
</protein>
<dbReference type="GO" id="GO:0048046">
    <property type="term" value="C:apoplast"/>
    <property type="evidence" value="ECO:0007669"/>
    <property type="project" value="UniProtKB-SubCell"/>
</dbReference>
<name>A0AA38GHP3_TAXCH</name>
<dbReference type="InterPro" id="IPR004265">
    <property type="entry name" value="Dirigent"/>
</dbReference>
<keyword evidence="4" id="KW-0052">Apoplast</keyword>
<comment type="caution">
    <text evidence="5">The sequence shown here is derived from an EMBL/GenBank/DDBJ whole genome shotgun (WGS) entry which is preliminary data.</text>
</comment>
<evidence type="ECO:0000256" key="4">
    <source>
        <dbReference type="RuleBase" id="RU363099"/>
    </source>
</evidence>
<feature type="chain" id="PRO_5041483216" description="Dirigent protein" evidence="4">
    <location>
        <begin position="20"/>
        <end position="162"/>
    </location>
</feature>
<dbReference type="EMBL" id="JAHRHJ020000003">
    <property type="protein sequence ID" value="KAH9323266.1"/>
    <property type="molecule type" value="Genomic_DNA"/>
</dbReference>
<organism evidence="5 6">
    <name type="scientific">Taxus chinensis</name>
    <name type="common">Chinese yew</name>
    <name type="synonym">Taxus wallichiana var. chinensis</name>
    <dbReference type="NCBI Taxonomy" id="29808"/>
    <lineage>
        <taxon>Eukaryota</taxon>
        <taxon>Viridiplantae</taxon>
        <taxon>Streptophyta</taxon>
        <taxon>Embryophyta</taxon>
        <taxon>Tracheophyta</taxon>
        <taxon>Spermatophyta</taxon>
        <taxon>Pinopsida</taxon>
        <taxon>Pinidae</taxon>
        <taxon>Conifers II</taxon>
        <taxon>Cupressales</taxon>
        <taxon>Taxaceae</taxon>
        <taxon>Taxus</taxon>
    </lineage>
</organism>
<comment type="subunit">
    <text evidence="2 4">Homodimer.</text>
</comment>
<keyword evidence="3 4" id="KW-0964">Secreted</keyword>
<keyword evidence="6" id="KW-1185">Reference proteome</keyword>